<evidence type="ECO:0008006" key="2">
    <source>
        <dbReference type="Google" id="ProtNLM"/>
    </source>
</evidence>
<protein>
    <recommendedName>
        <fullName evidence="2">Gamma-glutamyltransferase</fullName>
    </recommendedName>
</protein>
<feature type="non-terminal residue" evidence="1">
    <location>
        <position position="1"/>
    </location>
</feature>
<dbReference type="PANTHER" id="PTHR43881:SF1">
    <property type="entry name" value="GAMMA-GLUTAMYLTRANSPEPTIDASE (AFU_ORTHOLOGUE AFUA_4G13580)"/>
    <property type="match status" value="1"/>
</dbReference>
<dbReference type="InterPro" id="IPR052896">
    <property type="entry name" value="GGT-like_enzyme"/>
</dbReference>
<dbReference type="AlphaFoldDB" id="A0A382T3E5"/>
<dbReference type="EMBL" id="UINC01133635">
    <property type="protein sequence ID" value="SVD16689.1"/>
    <property type="molecule type" value="Genomic_DNA"/>
</dbReference>
<accession>A0A382T3E5</accession>
<proteinExistence type="predicted"/>
<feature type="non-terminal residue" evidence="1">
    <location>
        <position position="261"/>
    </location>
</feature>
<gene>
    <name evidence="1" type="ORF">METZ01_LOCUS369543</name>
</gene>
<dbReference type="PANTHER" id="PTHR43881">
    <property type="entry name" value="GAMMA-GLUTAMYLTRANSPEPTIDASE (AFU_ORTHOLOGUE AFUA_4G13580)"/>
    <property type="match status" value="1"/>
</dbReference>
<evidence type="ECO:0000313" key="1">
    <source>
        <dbReference type="EMBL" id="SVD16689.1"/>
    </source>
</evidence>
<dbReference type="Pfam" id="PF01019">
    <property type="entry name" value="G_glu_transpept"/>
    <property type="match status" value="1"/>
</dbReference>
<name>A0A382T3E5_9ZZZZ</name>
<organism evidence="1">
    <name type="scientific">marine metagenome</name>
    <dbReference type="NCBI Taxonomy" id="408172"/>
    <lineage>
        <taxon>unclassified sequences</taxon>
        <taxon>metagenomes</taxon>
        <taxon>ecological metagenomes</taxon>
    </lineage>
</organism>
<dbReference type="SUPFAM" id="SSF56235">
    <property type="entry name" value="N-terminal nucleophile aminohydrolases (Ntn hydrolases)"/>
    <property type="match status" value="1"/>
</dbReference>
<sequence length="261" mass="28421">VLNSYRPSIAGTRHAVVAGHYLAAHAGFEILESGGNAIDAGCASGIALSVLQSELVNFAGVAPIILFDAATNKVVTISGLGTWPKRIEPSLFEEHHRGSIPETILRTVVPAAPDAWLTALELYGTMTFAEVASSAIRFAKQGFAMYPLMSELIASHEKSYRRWDANAAIYLPDNKPPVVGQLFIQEELAATLQYIADEEQSCQGDRKAGLQAARDAFYQGDIAHQIVQFHKENGGYLREDDLADFRVEIEKPVSVDYRGTT</sequence>
<reference evidence="1" key="1">
    <citation type="submission" date="2018-05" db="EMBL/GenBank/DDBJ databases">
        <authorList>
            <person name="Lanie J.A."/>
            <person name="Ng W.-L."/>
            <person name="Kazmierczak K.M."/>
            <person name="Andrzejewski T.M."/>
            <person name="Davidsen T.M."/>
            <person name="Wayne K.J."/>
            <person name="Tettelin H."/>
            <person name="Glass J.I."/>
            <person name="Rusch D."/>
            <person name="Podicherti R."/>
            <person name="Tsui H.-C.T."/>
            <person name="Winkler M.E."/>
        </authorList>
    </citation>
    <scope>NUCLEOTIDE SEQUENCE</scope>
</reference>
<dbReference type="PRINTS" id="PR01210">
    <property type="entry name" value="GGTRANSPTASE"/>
</dbReference>
<dbReference type="InterPro" id="IPR029055">
    <property type="entry name" value="Ntn_hydrolases_N"/>
</dbReference>